<keyword evidence="3" id="KW-1185">Reference proteome</keyword>
<dbReference type="NCBIfam" id="TIGR00231">
    <property type="entry name" value="small_GTP"/>
    <property type="match status" value="1"/>
</dbReference>
<dbReference type="PROSITE" id="PS51419">
    <property type="entry name" value="RAB"/>
    <property type="match status" value="1"/>
</dbReference>
<gene>
    <name evidence="2" type="ORF">CYY_005645</name>
</gene>
<evidence type="ECO:0000313" key="2">
    <source>
        <dbReference type="EMBL" id="KAF2073029.1"/>
    </source>
</evidence>
<dbReference type="InterPro" id="IPR005225">
    <property type="entry name" value="Small_GTP-bd"/>
</dbReference>
<accession>A0A8J4PVZ7</accession>
<dbReference type="FunFam" id="3.40.50.300:FF:004294">
    <property type="entry name" value="Rab-type small G protein"/>
    <property type="match status" value="1"/>
</dbReference>
<dbReference type="OrthoDB" id="26525at2759"/>
<dbReference type="Pfam" id="PF00071">
    <property type="entry name" value="Ras"/>
    <property type="match status" value="1"/>
</dbReference>
<dbReference type="AlphaFoldDB" id="A0A8J4PVZ7"/>
<dbReference type="InterPro" id="IPR001806">
    <property type="entry name" value="Small_GTPase"/>
</dbReference>
<comment type="caution">
    <text evidence="2">The sequence shown here is derived from an EMBL/GenBank/DDBJ whole genome shotgun (WGS) entry which is preliminary data.</text>
</comment>
<keyword evidence="1" id="KW-0547">Nucleotide-binding</keyword>
<evidence type="ECO:0008006" key="4">
    <source>
        <dbReference type="Google" id="ProtNLM"/>
    </source>
</evidence>
<dbReference type="InterPro" id="IPR027417">
    <property type="entry name" value="P-loop_NTPase"/>
</dbReference>
<name>A0A8J4PVZ7_9MYCE</name>
<reference evidence="2" key="1">
    <citation type="submission" date="2020-01" db="EMBL/GenBank/DDBJ databases">
        <title>Development of genomics and gene disruption for Polysphondylium violaceum indicates a role for the polyketide synthase stlB in stalk morphogenesis.</title>
        <authorList>
            <person name="Narita B."/>
            <person name="Kawabe Y."/>
            <person name="Kin K."/>
            <person name="Saito T."/>
            <person name="Gibbs R."/>
            <person name="Kuspa A."/>
            <person name="Muzny D."/>
            <person name="Queller D."/>
            <person name="Richards S."/>
            <person name="Strassman J."/>
            <person name="Sucgang R."/>
            <person name="Worley K."/>
            <person name="Schaap P."/>
        </authorList>
    </citation>
    <scope>NUCLEOTIDE SEQUENCE</scope>
    <source>
        <strain evidence="2">QSvi11</strain>
    </source>
</reference>
<dbReference type="SUPFAM" id="SSF52540">
    <property type="entry name" value="P-loop containing nucleoside triphosphate hydrolases"/>
    <property type="match status" value="1"/>
</dbReference>
<dbReference type="GO" id="GO:0003924">
    <property type="term" value="F:GTPase activity"/>
    <property type="evidence" value="ECO:0007669"/>
    <property type="project" value="InterPro"/>
</dbReference>
<dbReference type="PANTHER" id="PTHR47978">
    <property type="match status" value="1"/>
</dbReference>
<evidence type="ECO:0000256" key="1">
    <source>
        <dbReference type="ARBA" id="ARBA00022741"/>
    </source>
</evidence>
<proteinExistence type="predicted"/>
<dbReference type="SMART" id="SM00175">
    <property type="entry name" value="RAB"/>
    <property type="match status" value="1"/>
</dbReference>
<sequence length="227" mass="26431">MDSTSSFESKVVLLGSSDVGKTAISLRYAEGIFNKRPTPTIGASFLTKTINLEGNKIKFLIWDTAGQDRFRSLTPMYYRGACVAILVFDMCLQKTFDTVKEWVEELKANIQEEIVMVVCGNKMDLQHKRQVKRETAKQFADEIKAMYFETSAKDNENIEPMFLEIAKKLIIDKHTKYMQEIQKQQQLHKQYQTQNQSLYRQQIQQQQLQQQRNINSTYENDNNQCCS</sequence>
<protein>
    <recommendedName>
        <fullName evidence="4">Rab GTPase</fullName>
    </recommendedName>
</protein>
<dbReference type="SMART" id="SM00176">
    <property type="entry name" value="RAN"/>
    <property type="match status" value="1"/>
</dbReference>
<dbReference type="PROSITE" id="PS51421">
    <property type="entry name" value="RAS"/>
    <property type="match status" value="1"/>
</dbReference>
<dbReference type="GO" id="GO:0005525">
    <property type="term" value="F:GTP binding"/>
    <property type="evidence" value="ECO:0007669"/>
    <property type="project" value="InterPro"/>
</dbReference>
<dbReference type="PRINTS" id="PR00449">
    <property type="entry name" value="RASTRNSFRMNG"/>
</dbReference>
<evidence type="ECO:0000313" key="3">
    <source>
        <dbReference type="Proteomes" id="UP000695562"/>
    </source>
</evidence>
<dbReference type="EMBL" id="AJWJ01000231">
    <property type="protein sequence ID" value="KAF2073029.1"/>
    <property type="molecule type" value="Genomic_DNA"/>
</dbReference>
<dbReference type="Proteomes" id="UP000695562">
    <property type="component" value="Unassembled WGS sequence"/>
</dbReference>
<organism evidence="2 3">
    <name type="scientific">Polysphondylium violaceum</name>
    <dbReference type="NCBI Taxonomy" id="133409"/>
    <lineage>
        <taxon>Eukaryota</taxon>
        <taxon>Amoebozoa</taxon>
        <taxon>Evosea</taxon>
        <taxon>Eumycetozoa</taxon>
        <taxon>Dictyostelia</taxon>
        <taxon>Dictyosteliales</taxon>
        <taxon>Dictyosteliaceae</taxon>
        <taxon>Polysphondylium</taxon>
    </lineage>
</organism>
<dbReference type="Gene3D" id="3.40.50.300">
    <property type="entry name" value="P-loop containing nucleotide triphosphate hydrolases"/>
    <property type="match status" value="1"/>
</dbReference>
<dbReference type="SMART" id="SM00174">
    <property type="entry name" value="RHO"/>
    <property type="match status" value="1"/>
</dbReference>
<dbReference type="SMART" id="SM00173">
    <property type="entry name" value="RAS"/>
    <property type="match status" value="1"/>
</dbReference>